<dbReference type="EMBL" id="CAMXCT030000380">
    <property type="protein sequence ID" value="CAL4765307.1"/>
    <property type="molecule type" value="Genomic_DNA"/>
</dbReference>
<feature type="compositionally biased region" description="Low complexity" evidence="2">
    <location>
        <begin position="1197"/>
        <end position="1206"/>
    </location>
</feature>
<feature type="region of interest" description="Disordered" evidence="2">
    <location>
        <begin position="445"/>
        <end position="837"/>
    </location>
</feature>
<organism evidence="3">
    <name type="scientific">Cladocopium goreaui</name>
    <dbReference type="NCBI Taxonomy" id="2562237"/>
    <lineage>
        <taxon>Eukaryota</taxon>
        <taxon>Sar</taxon>
        <taxon>Alveolata</taxon>
        <taxon>Dinophyceae</taxon>
        <taxon>Suessiales</taxon>
        <taxon>Symbiodiniaceae</taxon>
        <taxon>Cladocopium</taxon>
    </lineage>
</organism>
<keyword evidence="5" id="KW-1185">Reference proteome</keyword>
<feature type="compositionally biased region" description="Acidic residues" evidence="2">
    <location>
        <begin position="746"/>
        <end position="755"/>
    </location>
</feature>
<feature type="compositionally biased region" description="Pro residues" evidence="2">
    <location>
        <begin position="1207"/>
        <end position="1220"/>
    </location>
</feature>
<gene>
    <name evidence="3" type="ORF">C1SCF055_LOCUS6088</name>
</gene>
<proteinExistence type="predicted"/>
<dbReference type="Proteomes" id="UP001152797">
    <property type="component" value="Unassembled WGS sequence"/>
</dbReference>
<feature type="region of interest" description="Disordered" evidence="2">
    <location>
        <begin position="1197"/>
        <end position="1222"/>
    </location>
</feature>
<accession>A0A9P1BSM6</accession>
<feature type="compositionally biased region" description="Basic and acidic residues" evidence="2">
    <location>
        <begin position="296"/>
        <end position="305"/>
    </location>
</feature>
<feature type="compositionally biased region" description="Acidic residues" evidence="2">
    <location>
        <begin position="221"/>
        <end position="252"/>
    </location>
</feature>
<feature type="compositionally biased region" description="Basic and acidic residues" evidence="2">
    <location>
        <begin position="629"/>
        <end position="665"/>
    </location>
</feature>
<feature type="compositionally biased region" description="Basic and acidic residues" evidence="2">
    <location>
        <begin position="694"/>
        <end position="710"/>
    </location>
</feature>
<feature type="compositionally biased region" description="Basic residues" evidence="2">
    <location>
        <begin position="711"/>
        <end position="728"/>
    </location>
</feature>
<feature type="compositionally biased region" description="Basic and acidic residues" evidence="2">
    <location>
        <begin position="521"/>
        <end position="556"/>
    </location>
</feature>
<feature type="compositionally biased region" description="Basic and acidic residues" evidence="2">
    <location>
        <begin position="469"/>
        <end position="478"/>
    </location>
</feature>
<keyword evidence="1" id="KW-0175">Coiled coil</keyword>
<feature type="region of interest" description="Disordered" evidence="2">
    <location>
        <begin position="1356"/>
        <end position="1412"/>
    </location>
</feature>
<feature type="compositionally biased region" description="Basic and acidic residues" evidence="2">
    <location>
        <begin position="336"/>
        <end position="378"/>
    </location>
</feature>
<dbReference type="EMBL" id="CAMXCT020000380">
    <property type="protein sequence ID" value="CAL1131370.1"/>
    <property type="molecule type" value="Genomic_DNA"/>
</dbReference>
<reference evidence="3" key="1">
    <citation type="submission" date="2022-10" db="EMBL/GenBank/DDBJ databases">
        <authorList>
            <person name="Chen Y."/>
            <person name="Dougan E. K."/>
            <person name="Chan C."/>
            <person name="Rhodes N."/>
            <person name="Thang M."/>
        </authorList>
    </citation>
    <scope>NUCLEOTIDE SEQUENCE</scope>
</reference>
<protein>
    <submittedName>
        <fullName evidence="3">Uncharacterized protein</fullName>
    </submittedName>
</protein>
<name>A0A9P1BSM6_9DINO</name>
<comment type="caution">
    <text evidence="3">The sequence shown here is derived from an EMBL/GenBank/DDBJ whole genome shotgun (WGS) entry which is preliminary data.</text>
</comment>
<dbReference type="EMBL" id="CAMXCT010000380">
    <property type="protein sequence ID" value="CAI3977995.1"/>
    <property type="molecule type" value="Genomic_DNA"/>
</dbReference>
<feature type="compositionally biased region" description="Basic residues" evidence="2">
    <location>
        <begin position="479"/>
        <end position="495"/>
    </location>
</feature>
<evidence type="ECO:0000313" key="5">
    <source>
        <dbReference type="Proteomes" id="UP001152797"/>
    </source>
</evidence>
<feature type="coiled-coil region" evidence="1">
    <location>
        <begin position="1458"/>
        <end position="1485"/>
    </location>
</feature>
<sequence>MTDFIVTSVKYYLLSKSKGKVVLDVAKTGSNSKSQEPKAQAKVAVAVEENGNDDPFARNQKELQEAVFWSQGRSEWPFISSPVGMATMPSLQMLSREWENTEEIRDRVRKDGVLLWKEAWEDKLKIDIHHTAKNYSVLRPLCQRLQDSNGAVGMHTVPKIQHQIKMLYMTMNIPCPPKRDLKQAAKDVKKCLVLIKQKLQRGQICRSFPFRKLMALVYDPEEREELQNNDDDGSDDDGEEIPSDPDSEDENADSLPLENDQPQASQPFAEEEQPGTPPKAPTQPAAAEVIEINETPCKEEPEHVSQQEFSGSEDEKERGEEEAAGMLEAGEGELDNSYHEESLALNENHVETMGDDPGSKGDLDSDLDSRPKKKEERIEELQKKLAVLRKQVTSAKAKESLSSSSTAVPVLESLPFGGDDVDTQDHPLLDDLAKTYDFPEEKYHIFGDSEPHENTVPIVLRRQQLGLRKKGEDEEKAPTKAKGRGKGRGKGKKVEKKQTAVDQEDTEKDEGKVNGQDENEGEGKDDSKTKAGQDNDPNEKGDGVNTDTKEVKKKEQGSWCPKLPKQKRTPTQKEPTGASQGAPGKETPGRIVSQSGSQAEKMPTGKNSGESGKKKDKDLKPKTPKKKKNEKEPESHEMKGTRGKKRETEESKSAEDLEVVEKGAADPKGAGACEKPAPTKRVRTKQPQNTETPASKRVENSGDGMGDAKPKKAPASKKTKKTKQKKPRCTALSRPDLWKTHGYESDPIEDSEEEERSEKEEVEGSAKEDAKVEVPRRKAAQAKAKTSKPQQANPGDDKQEKKKKNPRKEGSPEEEEAPPKRRRRRSSSPASFARRNCPKSEFGKAKWHALKRAFTELIRPRLTTYSAHEDKFWQFATSEWKKDDIEVLSIKGMARPPRAAGLPEQFLHNIPFCKMIKPANRFKLDLVMGRLYAMGAPQLLLASIALLALNPEVEIFTEAYGFLEFFCGQAWVSTVMRASGVPTAQFDISLGNPKQGKQDAMDLLTPSGFSLALVSLLNAKMGEFEALFGLVCSSYVTVSAGTHKRTPWNPLGDVNIDMVWCGNKLAAVTVLLIMVVSAMNGAWILEQPSSTRLLSHPRVRHLWHLLPRVYEARWWMAMFGSLTPKRHDISSSLRIAIGKVLRPDDPDKDQTINELRQASKQMMKELEALRVQAGRDGGSSSGDPFCKSRAAKAAAVKATAAKSKASPPMPEPNAGPPAPELPETDAAKQARLRRLCERKPSGKINVPLALHEKWLKANRDERDSMVDKLDEVGWDKDRFVTHMTRIIQKSSKLSKKRRGWHTEESMSTKLKWSKQYIKSVVAYCRRKGNEKLVKKDRYNKKIDKFYVEIEEEDENVSEDEEIERTEETEVRDGGVSLNRLGRRQGAGVPELPETSDSETDAEGKEKDAKVSNSAEEEWERFKKFADSLLVKCTKLSEIIADLEQALEESGKTPDTGDHKRATKSVQNLENAVKVLEAEFEACEQVKASMAKHKKAMPGSAGETELREKIEAQILKTTLACSKVTTSESGARSVLRALRKIINSWEE</sequence>
<evidence type="ECO:0000256" key="2">
    <source>
        <dbReference type="SAM" id="MobiDB-lite"/>
    </source>
</evidence>
<evidence type="ECO:0000256" key="1">
    <source>
        <dbReference type="SAM" id="Coils"/>
    </source>
</evidence>
<evidence type="ECO:0000313" key="3">
    <source>
        <dbReference type="EMBL" id="CAI3977995.1"/>
    </source>
</evidence>
<feature type="compositionally biased region" description="Basic and acidic residues" evidence="2">
    <location>
        <begin position="611"/>
        <end position="621"/>
    </location>
</feature>
<feature type="region of interest" description="Disordered" evidence="2">
    <location>
        <begin position="221"/>
        <end position="378"/>
    </location>
</feature>
<reference evidence="4" key="2">
    <citation type="submission" date="2024-04" db="EMBL/GenBank/DDBJ databases">
        <authorList>
            <person name="Chen Y."/>
            <person name="Shah S."/>
            <person name="Dougan E. K."/>
            <person name="Thang M."/>
            <person name="Chan C."/>
        </authorList>
    </citation>
    <scope>NUCLEOTIDE SEQUENCE [LARGE SCALE GENOMIC DNA]</scope>
</reference>
<evidence type="ECO:0000313" key="4">
    <source>
        <dbReference type="EMBL" id="CAL1131370.1"/>
    </source>
</evidence>
<feature type="compositionally biased region" description="Basic and acidic residues" evidence="2">
    <location>
        <begin position="756"/>
        <end position="776"/>
    </location>
</feature>